<dbReference type="OMA" id="WRETFPM"/>
<dbReference type="InterPro" id="IPR026750">
    <property type="entry name" value="NTAN1"/>
</dbReference>
<dbReference type="GO" id="GO:0006511">
    <property type="term" value="P:ubiquitin-dependent protein catabolic process"/>
    <property type="evidence" value="ECO:0007669"/>
    <property type="project" value="TreeGrafter"/>
</dbReference>
<dbReference type="GO" id="GO:0008418">
    <property type="term" value="F:protein-N-terminal asparagine amidohydrolase activity"/>
    <property type="evidence" value="ECO:0007669"/>
    <property type="project" value="InterPro"/>
</dbReference>
<evidence type="ECO:0008006" key="4">
    <source>
        <dbReference type="Google" id="ProtNLM"/>
    </source>
</evidence>
<feature type="compositionally biased region" description="Basic and acidic residues" evidence="1">
    <location>
        <begin position="120"/>
        <end position="130"/>
    </location>
</feature>
<protein>
    <recommendedName>
        <fullName evidence="4">Protein N-terminal asparagine amidohydrolase</fullName>
    </recommendedName>
</protein>
<dbReference type="PANTHER" id="PTHR12498:SF0">
    <property type="entry name" value="PROTEIN N-TERMINAL ASPARAGINE AMIDOHYDROLASE"/>
    <property type="match status" value="1"/>
</dbReference>
<dbReference type="Proteomes" id="UP000596661">
    <property type="component" value="Chromosome 7"/>
</dbReference>
<reference evidence="2" key="1">
    <citation type="submission" date="2018-11" db="EMBL/GenBank/DDBJ databases">
        <authorList>
            <person name="Grassa J C."/>
        </authorList>
    </citation>
    <scope>NUCLEOTIDE SEQUENCE [LARGE SCALE GENOMIC DNA]</scope>
</reference>
<dbReference type="EnsemblPlants" id="evm.model.07.207">
    <property type="protein sequence ID" value="cds.evm.model.07.207"/>
    <property type="gene ID" value="evm.TU.07.207"/>
</dbReference>
<dbReference type="AlphaFoldDB" id="A0A803Q4C1"/>
<dbReference type="EMBL" id="UZAU01000632">
    <property type="status" value="NOT_ANNOTATED_CDS"/>
    <property type="molecule type" value="Genomic_DNA"/>
</dbReference>
<dbReference type="Pfam" id="PF14736">
    <property type="entry name" value="N_Asn_amidohyd"/>
    <property type="match status" value="1"/>
</dbReference>
<dbReference type="GO" id="GO:0005634">
    <property type="term" value="C:nucleus"/>
    <property type="evidence" value="ECO:0007669"/>
    <property type="project" value="TreeGrafter"/>
</dbReference>
<evidence type="ECO:0000313" key="2">
    <source>
        <dbReference type="EnsemblPlants" id="cds.evm.model.07.207"/>
    </source>
</evidence>
<proteinExistence type="predicted"/>
<dbReference type="PANTHER" id="PTHR12498">
    <property type="entry name" value="N-TERMINAL ASPARAGINE AMIDOHYDROLASE"/>
    <property type="match status" value="1"/>
</dbReference>
<feature type="region of interest" description="Disordered" evidence="1">
    <location>
        <begin position="115"/>
        <end position="136"/>
    </location>
</feature>
<organism evidence="2 3">
    <name type="scientific">Cannabis sativa</name>
    <name type="common">Hemp</name>
    <name type="synonym">Marijuana</name>
    <dbReference type="NCBI Taxonomy" id="3483"/>
    <lineage>
        <taxon>Eukaryota</taxon>
        <taxon>Viridiplantae</taxon>
        <taxon>Streptophyta</taxon>
        <taxon>Embryophyta</taxon>
        <taxon>Tracheophyta</taxon>
        <taxon>Spermatophyta</taxon>
        <taxon>Magnoliopsida</taxon>
        <taxon>eudicotyledons</taxon>
        <taxon>Gunneridae</taxon>
        <taxon>Pentapetalae</taxon>
        <taxon>rosids</taxon>
        <taxon>fabids</taxon>
        <taxon>Rosales</taxon>
        <taxon>Cannabaceae</taxon>
        <taxon>Cannabis</taxon>
    </lineage>
</organism>
<evidence type="ECO:0000256" key="1">
    <source>
        <dbReference type="SAM" id="MobiDB-lite"/>
    </source>
</evidence>
<keyword evidence="3" id="KW-1185">Reference proteome</keyword>
<sequence length="320" mass="36607">MNHPTLVSASESIKAIPERKFKIPEESCPGRLEKSKWVYLFQREYATADPALVDFIGTDEATTCVGFAIRNRKNGITSVAHMDSPNIVDKGLDQMLSSFIDRCLDDDLDVHMIGSFEDSSPDHGSDKSGSESDENLDGHSFSLCSKIIETLMMREEKFHFQTLCVLAHNTKKDSQGNACPIFNGLVIEMSTGSVIPASFDTTSRCPDEIVRRIRVTSSYEDHKWDGKLLETYNTLTDRFEIAPCRWTWRQERIARRLRDLSDSEVLHLCSTSPSAEAPDFVANERRKWEYLIQHPNWNETFPMEQPRVFKRTADGDWRRC</sequence>
<reference evidence="2" key="2">
    <citation type="submission" date="2021-03" db="UniProtKB">
        <authorList>
            <consortium name="EnsemblPlants"/>
        </authorList>
    </citation>
    <scope>IDENTIFICATION</scope>
</reference>
<name>A0A803Q4C1_CANSA</name>
<dbReference type="Gramene" id="evm.model.07.207">
    <property type="protein sequence ID" value="cds.evm.model.07.207"/>
    <property type="gene ID" value="evm.TU.07.207"/>
</dbReference>
<evidence type="ECO:0000313" key="3">
    <source>
        <dbReference type="Proteomes" id="UP000596661"/>
    </source>
</evidence>
<accession>A0A803Q4C1</accession>